<dbReference type="InterPro" id="IPR001309">
    <property type="entry name" value="Pept_C14_p20"/>
</dbReference>
<organism evidence="11 12">
    <name type="scientific">Sarcophilus harrisii</name>
    <name type="common">Tasmanian devil</name>
    <name type="synonym">Sarcophilus laniarius</name>
    <dbReference type="NCBI Taxonomy" id="9305"/>
    <lineage>
        <taxon>Eukaryota</taxon>
        <taxon>Metazoa</taxon>
        <taxon>Chordata</taxon>
        <taxon>Craniata</taxon>
        <taxon>Vertebrata</taxon>
        <taxon>Euteleostomi</taxon>
        <taxon>Mammalia</taxon>
        <taxon>Metatheria</taxon>
        <taxon>Dasyuromorphia</taxon>
        <taxon>Dasyuridae</taxon>
        <taxon>Sarcophilus</taxon>
    </lineage>
</organism>
<evidence type="ECO:0000256" key="1">
    <source>
        <dbReference type="ARBA" id="ARBA00010134"/>
    </source>
</evidence>
<dbReference type="PANTHER" id="PTHR47901:SF6">
    <property type="entry name" value="CASPASE-12"/>
    <property type="match status" value="1"/>
</dbReference>
<dbReference type="PROSITE" id="PS50207">
    <property type="entry name" value="CASPASE_P10"/>
    <property type="match status" value="1"/>
</dbReference>
<dbReference type="OrthoDB" id="6097640at2759"/>
<evidence type="ECO:0000259" key="9">
    <source>
        <dbReference type="PROSITE" id="PS50207"/>
    </source>
</evidence>
<dbReference type="GO" id="GO:0097169">
    <property type="term" value="C:AIM2 inflammasome complex"/>
    <property type="evidence" value="ECO:0007669"/>
    <property type="project" value="TreeGrafter"/>
</dbReference>
<dbReference type="Proteomes" id="UP000007648">
    <property type="component" value="Unassembled WGS sequence"/>
</dbReference>
<evidence type="ECO:0000313" key="12">
    <source>
        <dbReference type="Proteomes" id="UP000007648"/>
    </source>
</evidence>
<protein>
    <submittedName>
        <fullName evidence="11">Uncharacterized protein</fullName>
    </submittedName>
</protein>
<dbReference type="SMART" id="SM00115">
    <property type="entry name" value="CASc"/>
    <property type="match status" value="1"/>
</dbReference>
<dbReference type="SUPFAM" id="SSF52129">
    <property type="entry name" value="Caspase-like"/>
    <property type="match status" value="1"/>
</dbReference>
<dbReference type="InterPro" id="IPR033139">
    <property type="entry name" value="Caspase_cys_AS"/>
</dbReference>
<dbReference type="GeneTree" id="ENSGT00940000162428"/>
<evidence type="ECO:0000256" key="8">
    <source>
        <dbReference type="RuleBase" id="RU003971"/>
    </source>
</evidence>
<feature type="active site" evidence="7">
    <location>
        <position position="303"/>
    </location>
</feature>
<dbReference type="GO" id="GO:0004197">
    <property type="term" value="F:cysteine-type endopeptidase activity"/>
    <property type="evidence" value="ECO:0007669"/>
    <property type="project" value="InterPro"/>
</dbReference>
<dbReference type="PROSITE" id="PS01121">
    <property type="entry name" value="CASPASE_HIS"/>
    <property type="match status" value="1"/>
</dbReference>
<keyword evidence="12" id="KW-1185">Reference proteome</keyword>
<dbReference type="eggNOG" id="KOG3573">
    <property type="taxonomic scope" value="Eukaryota"/>
</dbReference>
<evidence type="ECO:0000313" key="11">
    <source>
        <dbReference type="Ensembl" id="ENSSHAP00000008360.1"/>
    </source>
</evidence>
<dbReference type="CDD" id="cd00032">
    <property type="entry name" value="CASc"/>
    <property type="match status" value="1"/>
</dbReference>
<dbReference type="InterPro" id="IPR029030">
    <property type="entry name" value="Caspase-like_dom_sf"/>
</dbReference>
<keyword evidence="2" id="KW-0597">Phosphoprotein</keyword>
<dbReference type="PROSITE" id="PS01122">
    <property type="entry name" value="CASPASE_CYS"/>
    <property type="match status" value="1"/>
</dbReference>
<evidence type="ECO:0000259" key="10">
    <source>
        <dbReference type="PROSITE" id="PS50208"/>
    </source>
</evidence>
<evidence type="ECO:0000256" key="3">
    <source>
        <dbReference type="ARBA" id="ARBA00022670"/>
    </source>
</evidence>
<keyword evidence="6" id="KW-0865">Zymogen</keyword>
<dbReference type="STRING" id="9305.ENSSHAP00000008360"/>
<comment type="similarity">
    <text evidence="1 8">Belongs to the peptidase C14A family.</text>
</comment>
<reference evidence="11 12" key="1">
    <citation type="journal article" date="2011" name="Proc. Natl. Acad. Sci. U.S.A.">
        <title>Genetic diversity and population structure of the endangered marsupial Sarcophilus harrisii (Tasmanian devil).</title>
        <authorList>
            <person name="Miller W."/>
            <person name="Hayes V.M."/>
            <person name="Ratan A."/>
            <person name="Petersen D.C."/>
            <person name="Wittekindt N.E."/>
            <person name="Miller J."/>
            <person name="Walenz B."/>
            <person name="Knight J."/>
            <person name="Qi J."/>
            <person name="Zhao F."/>
            <person name="Wang Q."/>
            <person name="Bedoya-Reina O.C."/>
            <person name="Katiyar N."/>
            <person name="Tomsho L.P."/>
            <person name="Kasson L.M."/>
            <person name="Hardie R.A."/>
            <person name="Woodbridge P."/>
            <person name="Tindall E.A."/>
            <person name="Bertelsen M.F."/>
            <person name="Dixon D."/>
            <person name="Pyecroft S."/>
            <person name="Helgen K.M."/>
            <person name="Lesk A.M."/>
            <person name="Pringle T.H."/>
            <person name="Patterson N."/>
            <person name="Zhang Y."/>
            <person name="Kreiss A."/>
            <person name="Woods G.M."/>
            <person name="Jones M.E."/>
            <person name="Schuster S.C."/>
        </authorList>
    </citation>
    <scope>NUCLEOTIDE SEQUENCE [LARGE SCALE GENOMIC DNA]</scope>
</reference>
<evidence type="ECO:0000256" key="6">
    <source>
        <dbReference type="ARBA" id="ARBA00023145"/>
    </source>
</evidence>
<keyword evidence="5" id="KW-0788">Thiol protease</keyword>
<dbReference type="GO" id="GO:0006508">
    <property type="term" value="P:proteolysis"/>
    <property type="evidence" value="ECO:0007669"/>
    <property type="project" value="UniProtKB-KW"/>
</dbReference>
<dbReference type="Pfam" id="PF00656">
    <property type="entry name" value="Peptidase_C14"/>
    <property type="match status" value="1"/>
</dbReference>
<evidence type="ECO:0000256" key="4">
    <source>
        <dbReference type="ARBA" id="ARBA00022801"/>
    </source>
</evidence>
<dbReference type="InterPro" id="IPR011600">
    <property type="entry name" value="Pept_C14_caspase"/>
</dbReference>
<dbReference type="PRINTS" id="PR00376">
    <property type="entry name" value="IL1BCENZYME"/>
</dbReference>
<keyword evidence="4" id="KW-0378">Hydrolase</keyword>
<dbReference type="KEGG" id="shr:100913862"/>
<dbReference type="GeneID" id="100913862"/>
<gene>
    <name evidence="11" type="primary">LOC100913862</name>
</gene>
<dbReference type="HOGENOM" id="CLU_036904_0_1_1"/>
<reference evidence="11" key="2">
    <citation type="submission" date="2025-08" db="UniProtKB">
        <authorList>
            <consortium name="Ensembl"/>
        </authorList>
    </citation>
    <scope>IDENTIFICATION</scope>
</reference>
<dbReference type="InterPro" id="IPR015917">
    <property type="entry name" value="Pept_C14A"/>
</dbReference>
<feature type="active site" evidence="7">
    <location>
        <position position="255"/>
    </location>
</feature>
<evidence type="ECO:0000256" key="2">
    <source>
        <dbReference type="ARBA" id="ARBA00022553"/>
    </source>
</evidence>
<dbReference type="InParanoid" id="G3VYV5"/>
<feature type="domain" description="Caspase family p20" evidence="10">
    <location>
        <begin position="179"/>
        <end position="307"/>
    </location>
</feature>
<dbReference type="Ensembl" id="ENSSHAT00000008428.2">
    <property type="protein sequence ID" value="ENSSHAP00000008360.1"/>
    <property type="gene ID" value="ENSSHAG00000007243.2"/>
</dbReference>
<keyword evidence="3" id="KW-0645">Protease</keyword>
<dbReference type="FunFam" id="3.40.50.1460:FF:000007">
    <property type="entry name" value="Caspase-1"/>
    <property type="match status" value="1"/>
</dbReference>
<feature type="domain" description="Caspase family p10" evidence="9">
    <location>
        <begin position="336"/>
        <end position="421"/>
    </location>
</feature>
<dbReference type="InterPro" id="IPR002138">
    <property type="entry name" value="Pept_C14_p10"/>
</dbReference>
<dbReference type="PANTHER" id="PTHR47901">
    <property type="entry name" value="CASPASE RECRUITMENT DOMAIN-CONTAINING PROTEIN 18"/>
    <property type="match status" value="1"/>
</dbReference>
<dbReference type="GO" id="GO:0072557">
    <property type="term" value="C:IPAF inflammasome complex"/>
    <property type="evidence" value="ECO:0007669"/>
    <property type="project" value="TreeGrafter"/>
</dbReference>
<proteinExistence type="inferred from homology"/>
<dbReference type="InterPro" id="IPR016129">
    <property type="entry name" value="Caspase_his_AS"/>
</dbReference>
<name>G3VYV5_SARHA</name>
<dbReference type="PIRSF" id="PIRSF038001">
    <property type="entry name" value="Caspase_ICE"/>
    <property type="match status" value="1"/>
</dbReference>
<dbReference type="RefSeq" id="XP_012402413.1">
    <property type="nucleotide sequence ID" value="XM_012546959.3"/>
</dbReference>
<dbReference type="GO" id="GO:0050727">
    <property type="term" value="P:regulation of inflammatory response"/>
    <property type="evidence" value="ECO:0007669"/>
    <property type="project" value="TreeGrafter"/>
</dbReference>
<accession>G3VYV5</accession>
<reference evidence="11" key="3">
    <citation type="submission" date="2025-09" db="UniProtKB">
        <authorList>
            <consortium name="Ensembl"/>
        </authorList>
    </citation>
    <scope>IDENTIFICATION</scope>
</reference>
<evidence type="ECO:0000256" key="5">
    <source>
        <dbReference type="ARBA" id="ARBA00022807"/>
    </source>
</evidence>
<dbReference type="PROSITE" id="PS50208">
    <property type="entry name" value="CASPASE_P20"/>
    <property type="match status" value="1"/>
</dbReference>
<dbReference type="GO" id="GO:0072559">
    <property type="term" value="C:NLRP3 inflammasome complex"/>
    <property type="evidence" value="ECO:0007669"/>
    <property type="project" value="TreeGrafter"/>
</dbReference>
<dbReference type="FunFam" id="3.30.70.1470:FF:000003">
    <property type="entry name" value="Caspase-1"/>
    <property type="match status" value="1"/>
</dbReference>
<dbReference type="InterPro" id="IPR002398">
    <property type="entry name" value="Pept_C14"/>
</dbReference>
<sequence>MAEQKQSFYPLKIVKYFVSDFVDGVIDDLIEKNVLSPNEIKGLEKEFAIIMNQGEDLIGTLDHIIQGSKIIMKKLLLPPLEAISRNQSENKALVPSHQSKTMDHILSVLQNICDSPESFQSYQKRLSSTILNFFKKLDNNAIKAPVGSNQVKLCRPDFYHGLKEAKEEEIYPIMEKGNRVRLALIICNIMFDYLDERHGAHLDIWEMWKLLENLGYNVVVKTGLTAQEMESVLKEFADLPDHWASDSTFLVFMSHGVLNGICGKSHTKQQPDLLDTDTIFQIFNDGNCPSLKGKPKVIIIQACRGENLGITYVMDMSETSTGTPRQTLQDYSRSYSLEQKHMEKGFILFCSTTPHNVSWRVDILGSVFINELINCFQKYAWCCHLEEVFHKVQKSFEIPKSLVQMPTIERVSMSRVFYLFPGI</sequence>
<dbReference type="Gene3D" id="3.40.50.1460">
    <property type="match status" value="1"/>
</dbReference>
<dbReference type="OMA" id="QGSKIIM"/>
<evidence type="ECO:0000256" key="7">
    <source>
        <dbReference type="PIRSR" id="PIRSR038001-1"/>
    </source>
</evidence>
<dbReference type="AlphaFoldDB" id="G3VYV5"/>